<organism evidence="2 3">
    <name type="scientific">Ephemerocybe angulata</name>
    <dbReference type="NCBI Taxonomy" id="980116"/>
    <lineage>
        <taxon>Eukaryota</taxon>
        <taxon>Fungi</taxon>
        <taxon>Dikarya</taxon>
        <taxon>Basidiomycota</taxon>
        <taxon>Agaricomycotina</taxon>
        <taxon>Agaricomycetes</taxon>
        <taxon>Agaricomycetidae</taxon>
        <taxon>Agaricales</taxon>
        <taxon>Agaricineae</taxon>
        <taxon>Psathyrellaceae</taxon>
        <taxon>Ephemerocybe</taxon>
    </lineage>
</organism>
<feature type="compositionally biased region" description="Basic residues" evidence="1">
    <location>
        <begin position="335"/>
        <end position="345"/>
    </location>
</feature>
<gene>
    <name evidence="2" type="ORF">DFP72DRAFT_1122499</name>
</gene>
<name>A0A8H6H834_9AGAR</name>
<dbReference type="EMBL" id="JACGCI010000306">
    <property type="protein sequence ID" value="KAF6741001.1"/>
    <property type="molecule type" value="Genomic_DNA"/>
</dbReference>
<proteinExistence type="predicted"/>
<accession>A0A8H6H834</accession>
<feature type="region of interest" description="Disordered" evidence="1">
    <location>
        <begin position="328"/>
        <end position="379"/>
    </location>
</feature>
<protein>
    <submittedName>
        <fullName evidence="2">Uncharacterized protein</fullName>
    </submittedName>
</protein>
<comment type="caution">
    <text evidence="2">The sequence shown here is derived from an EMBL/GenBank/DDBJ whole genome shotgun (WGS) entry which is preliminary data.</text>
</comment>
<evidence type="ECO:0000256" key="1">
    <source>
        <dbReference type="SAM" id="MobiDB-lite"/>
    </source>
</evidence>
<evidence type="ECO:0000313" key="3">
    <source>
        <dbReference type="Proteomes" id="UP000521943"/>
    </source>
</evidence>
<sequence>MRMNLRVPSHLDEGPRICIWIGDHLPRTEIWETPGGVVQWLSPLAHRCQPKENVTVAQPFALELSTGGSRSTAFVFSEMLKDKVGKVPGPCGTGDWLWTPCTKKGNRWHGASGPIAPESAVDISWAYRFDGISYPPGEMTGSNRGLWVRDALPFVDRQPYRNFLERMTYDFHRYIDSQPSTRRGWIRLTATGSSPSCRSQRKMEARAEWRCGTHAPPVTRNSATRNWEEHVERMVAIIPSRRKRIREDEEMVAVVRRAKCAKTEKVPSSVTGRRVATKAVTTPNMPLTQKQAPWLLRSPDFYRRSRPQNCSSPLPEWSSVHAETWSGQSFAARSPRPRRNRHGKGKPSQLGESLLREKQVLSRRGVKKSHDAIGKPSSNLYPFLQQPSVLQLEREVMELASERDSPGIAAAEAVRHPCSTAKYSARDAGILEVDAVDVTQKWPEPCKQSHEAELRVGNGTWLSKLVSLLRRVVVHTGGGDPGYRVRSSASIVMGWMDWLTDRLDKREKQGWFPHAIGTPRGMEGFMHAFNGHPICDPDSQKRQLYEIYVQLYRGEIETSEVVLAPTDDRWAQFVDMLLTALCYVRDPARRQPPTDVPKPKFYQLLLEDSDFYLPPHPREWT</sequence>
<keyword evidence="3" id="KW-1185">Reference proteome</keyword>
<evidence type="ECO:0000313" key="2">
    <source>
        <dbReference type="EMBL" id="KAF6741001.1"/>
    </source>
</evidence>
<dbReference type="AlphaFoldDB" id="A0A8H6H834"/>
<dbReference type="Proteomes" id="UP000521943">
    <property type="component" value="Unassembled WGS sequence"/>
</dbReference>
<reference evidence="2 3" key="1">
    <citation type="submission" date="2020-07" db="EMBL/GenBank/DDBJ databases">
        <title>Comparative genomics of pyrophilous fungi reveals a link between fire events and developmental genes.</title>
        <authorList>
            <consortium name="DOE Joint Genome Institute"/>
            <person name="Steindorff A.S."/>
            <person name="Carver A."/>
            <person name="Calhoun S."/>
            <person name="Stillman K."/>
            <person name="Liu H."/>
            <person name="Lipzen A."/>
            <person name="Pangilinan J."/>
            <person name="Labutti K."/>
            <person name="Bruns T.D."/>
            <person name="Grigoriev I.V."/>
        </authorList>
    </citation>
    <scope>NUCLEOTIDE SEQUENCE [LARGE SCALE GENOMIC DNA]</scope>
    <source>
        <strain evidence="2 3">CBS 144469</strain>
    </source>
</reference>